<name>A0A938B3N0_UNCTE</name>
<dbReference type="InterPro" id="IPR035906">
    <property type="entry name" value="MetI-like_sf"/>
</dbReference>
<feature type="transmembrane region" description="Helical" evidence="7">
    <location>
        <begin position="172"/>
        <end position="192"/>
    </location>
</feature>
<keyword evidence="2 7" id="KW-0813">Transport</keyword>
<evidence type="ECO:0000256" key="2">
    <source>
        <dbReference type="ARBA" id="ARBA00022448"/>
    </source>
</evidence>
<accession>A0A938B3N0</accession>
<dbReference type="CDD" id="cd06261">
    <property type="entry name" value="TM_PBP2"/>
    <property type="match status" value="1"/>
</dbReference>
<evidence type="ECO:0000313" key="9">
    <source>
        <dbReference type="EMBL" id="MBM3223948.1"/>
    </source>
</evidence>
<evidence type="ECO:0000256" key="7">
    <source>
        <dbReference type="RuleBase" id="RU363032"/>
    </source>
</evidence>
<sequence length="318" mass="34673">MLRFLGKRLVAMLVTMLAVSALVFLVLEVSPGSVATKVLGPYSSPEQRQLWLQQHGYTAPLALRYVRWLDRMWRGDFGESTRFKTPVHAVLWPRLANTALLGLSTFTILVPLALTLGVLAGMRAGSGLDRLISLGSILTTSTPEFASAVLLSTLFVFRLAWLPGTSSMTDGFAWQELVLPTAVLVLADTGYVTRMTRASMVEVMHTAYIRTAVLKGLPWPVVLLKHALRNALITPFTVVMLQINWLLSGVIVVEFFFAYKGFGALLLEASLNQDIYLIEACTLVAVAVAVGTQTLADLGHLYLQPRLRTTGQSGSGAP</sequence>
<keyword evidence="5 7" id="KW-1133">Transmembrane helix</keyword>
<evidence type="ECO:0000256" key="3">
    <source>
        <dbReference type="ARBA" id="ARBA00022475"/>
    </source>
</evidence>
<feature type="domain" description="ABC transmembrane type-1" evidence="8">
    <location>
        <begin position="95"/>
        <end position="296"/>
    </location>
</feature>
<feature type="transmembrane region" description="Helical" evidence="7">
    <location>
        <begin position="232"/>
        <end position="257"/>
    </location>
</feature>
<protein>
    <submittedName>
        <fullName evidence="9">ABC transporter permease</fullName>
    </submittedName>
</protein>
<dbReference type="InterPro" id="IPR000515">
    <property type="entry name" value="MetI-like"/>
</dbReference>
<keyword evidence="3" id="KW-1003">Cell membrane</keyword>
<gene>
    <name evidence="9" type="ORF">FJZ47_09125</name>
</gene>
<dbReference type="AlphaFoldDB" id="A0A938B3N0"/>
<evidence type="ECO:0000256" key="5">
    <source>
        <dbReference type="ARBA" id="ARBA00022989"/>
    </source>
</evidence>
<dbReference type="PANTHER" id="PTHR43163:SF3">
    <property type="entry name" value="PEPTIDE ABC TRANSPORTER PERMEASE PROTEIN"/>
    <property type="match status" value="1"/>
</dbReference>
<reference evidence="9" key="1">
    <citation type="submission" date="2019-03" db="EMBL/GenBank/DDBJ databases">
        <title>Lake Tanganyika Metagenome-Assembled Genomes (MAGs).</title>
        <authorList>
            <person name="Tran P."/>
        </authorList>
    </citation>
    <scope>NUCLEOTIDE SEQUENCE</scope>
    <source>
        <strain evidence="9">K_DeepCast_65m_m2_066</strain>
    </source>
</reference>
<dbReference type="Gene3D" id="1.10.3720.10">
    <property type="entry name" value="MetI-like"/>
    <property type="match status" value="1"/>
</dbReference>
<dbReference type="GO" id="GO:0055085">
    <property type="term" value="P:transmembrane transport"/>
    <property type="evidence" value="ECO:0007669"/>
    <property type="project" value="InterPro"/>
</dbReference>
<feature type="transmembrane region" description="Helical" evidence="7">
    <location>
        <begin position="131"/>
        <end position="160"/>
    </location>
</feature>
<dbReference type="PROSITE" id="PS50928">
    <property type="entry name" value="ABC_TM1"/>
    <property type="match status" value="1"/>
</dbReference>
<evidence type="ECO:0000256" key="4">
    <source>
        <dbReference type="ARBA" id="ARBA00022692"/>
    </source>
</evidence>
<evidence type="ECO:0000256" key="6">
    <source>
        <dbReference type="ARBA" id="ARBA00023136"/>
    </source>
</evidence>
<dbReference type="GO" id="GO:0005886">
    <property type="term" value="C:plasma membrane"/>
    <property type="evidence" value="ECO:0007669"/>
    <property type="project" value="UniProtKB-SubCell"/>
</dbReference>
<evidence type="ECO:0000256" key="1">
    <source>
        <dbReference type="ARBA" id="ARBA00004651"/>
    </source>
</evidence>
<evidence type="ECO:0000313" key="10">
    <source>
        <dbReference type="Proteomes" id="UP000712673"/>
    </source>
</evidence>
<feature type="transmembrane region" description="Helical" evidence="7">
    <location>
        <begin position="99"/>
        <end position="119"/>
    </location>
</feature>
<dbReference type="InterPro" id="IPR045621">
    <property type="entry name" value="BPD_transp_1_N"/>
</dbReference>
<dbReference type="PANTHER" id="PTHR43163">
    <property type="entry name" value="DIPEPTIDE TRANSPORT SYSTEM PERMEASE PROTEIN DPPB-RELATED"/>
    <property type="match status" value="1"/>
</dbReference>
<proteinExistence type="inferred from homology"/>
<dbReference type="SUPFAM" id="SSF161098">
    <property type="entry name" value="MetI-like"/>
    <property type="match status" value="1"/>
</dbReference>
<comment type="caution">
    <text evidence="9">The sequence shown here is derived from an EMBL/GenBank/DDBJ whole genome shotgun (WGS) entry which is preliminary data.</text>
</comment>
<dbReference type="Pfam" id="PF19300">
    <property type="entry name" value="BPD_transp_1_N"/>
    <property type="match status" value="1"/>
</dbReference>
<comment type="similarity">
    <text evidence="7">Belongs to the binding-protein-dependent transport system permease family.</text>
</comment>
<keyword evidence="4 7" id="KW-0812">Transmembrane</keyword>
<dbReference type="Proteomes" id="UP000712673">
    <property type="component" value="Unassembled WGS sequence"/>
</dbReference>
<comment type="subcellular location">
    <subcellularLocation>
        <location evidence="1 7">Cell membrane</location>
        <topology evidence="1 7">Multi-pass membrane protein</topology>
    </subcellularLocation>
</comment>
<dbReference type="Pfam" id="PF00528">
    <property type="entry name" value="BPD_transp_1"/>
    <property type="match status" value="1"/>
</dbReference>
<keyword evidence="6 7" id="KW-0472">Membrane</keyword>
<evidence type="ECO:0000259" key="8">
    <source>
        <dbReference type="PROSITE" id="PS50928"/>
    </source>
</evidence>
<organism evidence="9 10">
    <name type="scientific">Tectimicrobiota bacterium</name>
    <dbReference type="NCBI Taxonomy" id="2528274"/>
    <lineage>
        <taxon>Bacteria</taxon>
        <taxon>Pseudomonadati</taxon>
        <taxon>Nitrospinota/Tectimicrobiota group</taxon>
        <taxon>Candidatus Tectimicrobiota</taxon>
    </lineage>
</organism>
<dbReference type="EMBL" id="VGLS01000229">
    <property type="protein sequence ID" value="MBM3223948.1"/>
    <property type="molecule type" value="Genomic_DNA"/>
</dbReference>